<dbReference type="AlphaFoldDB" id="A0A0H2R338"/>
<dbReference type="InterPro" id="IPR048958">
    <property type="entry name" value="Polysacc_lyase_14"/>
</dbReference>
<keyword evidence="1" id="KW-0732">Signal</keyword>
<evidence type="ECO:0000256" key="1">
    <source>
        <dbReference type="SAM" id="SignalP"/>
    </source>
</evidence>
<dbReference type="Proteomes" id="UP000053477">
    <property type="component" value="Unassembled WGS sequence"/>
</dbReference>
<evidence type="ECO:0000259" key="2">
    <source>
        <dbReference type="Pfam" id="PF21294"/>
    </source>
</evidence>
<proteinExistence type="predicted"/>
<sequence length="318" mass="34104">MFLTTFLLAVPAILQAFALTKSRESLNFKRDTSLQDSLFPTSETYTAGFTTAEGVQVSGVSSVPLSDSALGVYKVASETTHELVQQGGKNAWQAVYNQGSYSSGGTKGGFSFYVNGTTEFASALSAGAYGVMFGYSVMFEQNFQWNMGGKLPGGYGGQGSLAQACSGGRQDNRDECFDLRIMWRTDGAGELYTYLPLTQGNANAQLQVPPQSIQNPDYGFSVGRGSFNFTSGVWYTIAERIILNDPSQSNGEVHVWVNGQNVIALKGVQLRSSSESVVQGMHFITFFGGSTSSWASLVTQGAWFADISGAIITSTTLY</sequence>
<dbReference type="Pfam" id="PF21294">
    <property type="entry name" value="Polysacc_lyase_14"/>
    <property type="match status" value="1"/>
</dbReference>
<dbReference type="PANTHER" id="PTHR40124">
    <property type="match status" value="1"/>
</dbReference>
<keyword evidence="4" id="KW-1185">Reference proteome</keyword>
<organism evidence="3 4">
    <name type="scientific">Schizopora paradoxa</name>
    <dbReference type="NCBI Taxonomy" id="27342"/>
    <lineage>
        <taxon>Eukaryota</taxon>
        <taxon>Fungi</taxon>
        <taxon>Dikarya</taxon>
        <taxon>Basidiomycota</taxon>
        <taxon>Agaricomycotina</taxon>
        <taxon>Agaricomycetes</taxon>
        <taxon>Hymenochaetales</taxon>
        <taxon>Schizoporaceae</taxon>
        <taxon>Schizopora</taxon>
    </lineage>
</organism>
<reference evidence="3 4" key="1">
    <citation type="submission" date="2015-04" db="EMBL/GenBank/DDBJ databases">
        <title>Complete genome sequence of Schizopora paradoxa KUC8140, a cosmopolitan wood degrader in East Asia.</title>
        <authorList>
            <consortium name="DOE Joint Genome Institute"/>
            <person name="Min B."/>
            <person name="Park H."/>
            <person name="Jang Y."/>
            <person name="Kim J.-J."/>
            <person name="Kim K.H."/>
            <person name="Pangilinan J."/>
            <person name="Lipzen A."/>
            <person name="Riley R."/>
            <person name="Grigoriev I.V."/>
            <person name="Spatafora J.W."/>
            <person name="Choi I.-G."/>
        </authorList>
    </citation>
    <scope>NUCLEOTIDE SEQUENCE [LARGE SCALE GENOMIC DNA]</scope>
    <source>
        <strain evidence="3 4">KUC8140</strain>
    </source>
</reference>
<name>A0A0H2R338_9AGAM</name>
<protein>
    <recommendedName>
        <fullName evidence="2">Polysaccharide lyase 14 domain-containing protein</fullName>
    </recommendedName>
</protein>
<feature type="chain" id="PRO_5005201523" description="Polysaccharide lyase 14 domain-containing protein" evidence="1">
    <location>
        <begin position="23"/>
        <end position="318"/>
    </location>
</feature>
<feature type="signal peptide" evidence="1">
    <location>
        <begin position="1"/>
        <end position="22"/>
    </location>
</feature>
<evidence type="ECO:0000313" key="3">
    <source>
        <dbReference type="EMBL" id="KLO05757.1"/>
    </source>
</evidence>
<dbReference type="EMBL" id="KQ086270">
    <property type="protein sequence ID" value="KLO05757.1"/>
    <property type="molecule type" value="Genomic_DNA"/>
</dbReference>
<gene>
    <name evidence="3" type="ORF">SCHPADRAFT_838942</name>
</gene>
<feature type="domain" description="Polysaccharide lyase 14" evidence="2">
    <location>
        <begin position="86"/>
        <end position="307"/>
    </location>
</feature>
<dbReference type="PANTHER" id="PTHR40124:SF1">
    <property type="entry name" value="DISAGGREGATASE RELATED REPEAT PROTEIN"/>
    <property type="match status" value="1"/>
</dbReference>
<dbReference type="InParanoid" id="A0A0H2R338"/>
<evidence type="ECO:0000313" key="4">
    <source>
        <dbReference type="Proteomes" id="UP000053477"/>
    </source>
</evidence>
<dbReference type="Gene3D" id="2.60.120.200">
    <property type="match status" value="1"/>
</dbReference>
<accession>A0A0H2R338</accession>
<dbReference type="OrthoDB" id="3337916at2759"/>